<dbReference type="Proteomes" id="UP000078507">
    <property type="component" value="Unassembled WGS sequence"/>
</dbReference>
<name>A0A178Y3J2_SINSA</name>
<dbReference type="RefSeq" id="WP_066877038.1">
    <property type="nucleotide sequence ID" value="NZ_LNQB01000083.1"/>
</dbReference>
<proteinExistence type="predicted"/>
<dbReference type="Pfam" id="PF00109">
    <property type="entry name" value="ketoacyl-synt"/>
    <property type="match status" value="1"/>
</dbReference>
<protein>
    <submittedName>
        <fullName evidence="2">3-oxoacyl-ACP synthase</fullName>
    </submittedName>
</protein>
<dbReference type="AlphaFoldDB" id="A0A178Y3J2"/>
<evidence type="ECO:0000259" key="1">
    <source>
        <dbReference type="Pfam" id="PF00109"/>
    </source>
</evidence>
<sequence length="346" mass="36365">MSIPIDIVSIGMVTAVGLDAPSACAAMRARLDGFQETRFHGSGSEWLVGAPVPLPRNWIGEKRIAHLAAGAICEAFEAVPEARGRTALILCLAEEVRPGRPTADGTRLLNLIAEIAECPPHGRSRIVAHGRPSGHVALEQARRMLAAGEAPYVMIAGVDSYLTAGAVTHYLADNRLLTPDNPNGFIPGEAAAAVLCARHGAGPIRLLGLGLSREAAYLYNHADLPFRGDGMTSAYRAALAEAGIEMNGIGYRISDVIGESYFFKQSALASLRLVRGHHGFQDFWSPTESVGNVGAAVVPLMAGMAMTAARKGYDAGDPVLIEASGDDGACGAAVFTTGKARRRSNR</sequence>
<comment type="caution">
    <text evidence="2">The sequence shown here is derived from an EMBL/GenBank/DDBJ whole genome shotgun (WGS) entry which is preliminary data.</text>
</comment>
<dbReference type="Gene3D" id="3.40.47.10">
    <property type="match status" value="1"/>
</dbReference>
<dbReference type="InterPro" id="IPR016039">
    <property type="entry name" value="Thiolase-like"/>
</dbReference>
<accession>A0A178Y3J2</accession>
<gene>
    <name evidence="2" type="ORF">ATB98_06975</name>
</gene>
<organism evidence="2 3">
    <name type="scientific">Sinorhizobium saheli</name>
    <dbReference type="NCBI Taxonomy" id="36856"/>
    <lineage>
        <taxon>Bacteria</taxon>
        <taxon>Pseudomonadati</taxon>
        <taxon>Pseudomonadota</taxon>
        <taxon>Alphaproteobacteria</taxon>
        <taxon>Hyphomicrobiales</taxon>
        <taxon>Rhizobiaceae</taxon>
        <taxon>Sinorhizobium/Ensifer group</taxon>
        <taxon>Sinorhizobium</taxon>
    </lineage>
</organism>
<feature type="domain" description="Beta-ketoacyl synthase-like N-terminal" evidence="1">
    <location>
        <begin position="133"/>
        <end position="198"/>
    </location>
</feature>
<dbReference type="NCBIfam" id="NF004798">
    <property type="entry name" value="PRK06147.1"/>
    <property type="match status" value="1"/>
</dbReference>
<dbReference type="SUPFAM" id="SSF53901">
    <property type="entry name" value="Thiolase-like"/>
    <property type="match status" value="2"/>
</dbReference>
<dbReference type="EMBL" id="LNQB01000083">
    <property type="protein sequence ID" value="OAP42140.1"/>
    <property type="molecule type" value="Genomic_DNA"/>
</dbReference>
<evidence type="ECO:0000313" key="2">
    <source>
        <dbReference type="EMBL" id="OAP42140.1"/>
    </source>
</evidence>
<reference evidence="2 3" key="1">
    <citation type="submission" date="2015-11" db="EMBL/GenBank/DDBJ databases">
        <title>Ensifer anhuiense sp. nov., an effective nitrogen fixation bacterium with Glycine soja.</title>
        <authorList>
            <person name="Yan H."/>
            <person name="Chen W."/>
        </authorList>
    </citation>
    <scope>NUCLEOTIDE SEQUENCE [LARGE SCALE GENOMIC DNA]</scope>
    <source>
        <strain evidence="2 3">LMG 7837</strain>
    </source>
</reference>
<dbReference type="STRING" id="36856.ATB98_06975"/>
<dbReference type="OrthoDB" id="3078238at2"/>
<keyword evidence="3" id="KW-1185">Reference proteome</keyword>
<dbReference type="GO" id="GO:0016746">
    <property type="term" value="F:acyltransferase activity"/>
    <property type="evidence" value="ECO:0007669"/>
    <property type="project" value="InterPro"/>
</dbReference>
<dbReference type="InterPro" id="IPR014030">
    <property type="entry name" value="Ketoacyl_synth_N"/>
</dbReference>
<evidence type="ECO:0000313" key="3">
    <source>
        <dbReference type="Proteomes" id="UP000078507"/>
    </source>
</evidence>